<feature type="region of interest" description="Disordered" evidence="1">
    <location>
        <begin position="1"/>
        <end position="69"/>
    </location>
</feature>
<reference evidence="2" key="1">
    <citation type="submission" date="2022-03" db="EMBL/GenBank/DDBJ databases">
        <authorList>
            <person name="Lindestad O."/>
        </authorList>
    </citation>
    <scope>NUCLEOTIDE SEQUENCE</scope>
</reference>
<dbReference type="EMBL" id="CAKXAJ010025530">
    <property type="protein sequence ID" value="CAH2240515.1"/>
    <property type="molecule type" value="Genomic_DNA"/>
</dbReference>
<name>A0A8S4RSJ5_9NEOP</name>
<keyword evidence="3" id="KW-1185">Reference proteome</keyword>
<evidence type="ECO:0000313" key="3">
    <source>
        <dbReference type="Proteomes" id="UP000838756"/>
    </source>
</evidence>
<accession>A0A8S4RSJ5</accession>
<gene>
    <name evidence="2" type="primary">jg9839</name>
    <name evidence="2" type="ORF">PAEG_LOCUS17091</name>
</gene>
<feature type="compositionally biased region" description="Basic and acidic residues" evidence="1">
    <location>
        <begin position="48"/>
        <end position="59"/>
    </location>
</feature>
<organism evidence="2 3">
    <name type="scientific">Pararge aegeria aegeria</name>
    <dbReference type="NCBI Taxonomy" id="348720"/>
    <lineage>
        <taxon>Eukaryota</taxon>
        <taxon>Metazoa</taxon>
        <taxon>Ecdysozoa</taxon>
        <taxon>Arthropoda</taxon>
        <taxon>Hexapoda</taxon>
        <taxon>Insecta</taxon>
        <taxon>Pterygota</taxon>
        <taxon>Neoptera</taxon>
        <taxon>Endopterygota</taxon>
        <taxon>Lepidoptera</taxon>
        <taxon>Glossata</taxon>
        <taxon>Ditrysia</taxon>
        <taxon>Papilionoidea</taxon>
        <taxon>Nymphalidae</taxon>
        <taxon>Satyrinae</taxon>
        <taxon>Satyrini</taxon>
        <taxon>Parargina</taxon>
        <taxon>Pararge</taxon>
    </lineage>
</organism>
<dbReference type="OrthoDB" id="7451270at2759"/>
<evidence type="ECO:0000256" key="1">
    <source>
        <dbReference type="SAM" id="MobiDB-lite"/>
    </source>
</evidence>
<feature type="compositionally biased region" description="Polar residues" evidence="1">
    <location>
        <begin position="131"/>
        <end position="154"/>
    </location>
</feature>
<dbReference type="AlphaFoldDB" id="A0A8S4RSJ5"/>
<proteinExistence type="predicted"/>
<comment type="caution">
    <text evidence="2">The sequence shown here is derived from an EMBL/GenBank/DDBJ whole genome shotgun (WGS) entry which is preliminary data.</text>
</comment>
<feature type="compositionally biased region" description="Polar residues" evidence="1">
    <location>
        <begin position="33"/>
        <end position="45"/>
    </location>
</feature>
<feature type="compositionally biased region" description="Basic and acidic residues" evidence="1">
    <location>
        <begin position="7"/>
        <end position="20"/>
    </location>
</feature>
<sequence length="161" mass="18514">MPASKRNSGDATKKMEDGHRPRPMKNMKPSEGVRNNFQKKPNSADQFWEEHQAEYEKRGKQSNRVDWVENHNRAYPQLRDELQKRRSTTQCHPEELLKAGCASHQSEGSHHSVALSSKSHNSHQEDRSWRTDSLNSPSSIATLSSYQSYGTINQEPMIGRR</sequence>
<feature type="region of interest" description="Disordered" evidence="1">
    <location>
        <begin position="96"/>
        <end position="161"/>
    </location>
</feature>
<dbReference type="Proteomes" id="UP000838756">
    <property type="component" value="Unassembled WGS sequence"/>
</dbReference>
<protein>
    <submittedName>
        <fullName evidence="2">Jg9839 protein</fullName>
    </submittedName>
</protein>
<evidence type="ECO:0000313" key="2">
    <source>
        <dbReference type="EMBL" id="CAH2240515.1"/>
    </source>
</evidence>